<protein>
    <submittedName>
        <fullName evidence="1">Uncharacterized protein</fullName>
    </submittedName>
</protein>
<dbReference type="EMBL" id="JARKNE010000008">
    <property type="protein sequence ID" value="KAK5812199.1"/>
    <property type="molecule type" value="Genomic_DNA"/>
</dbReference>
<sequence>MASPSQSATSIVVSDNGFSVKKINILLNDLNYLLWRHQGVLPHLIGMDSSAQIWNALANHYDNLASCGELISDHEHVTVILNNLSPEYESIITVITTSQLPYSVHCVRTMLLDAESRKQVLVVDVPMSANFVTHQQVAINVNNIEPLAYPPSSTTRVLRGRGRSSRI</sequence>
<comment type="caution">
    <text evidence="1">The sequence shown here is derived from an EMBL/GenBank/DDBJ whole genome shotgun (WGS) entry which is preliminary data.</text>
</comment>
<keyword evidence="2" id="KW-1185">Reference proteome</keyword>
<proteinExistence type="predicted"/>
<evidence type="ECO:0000313" key="1">
    <source>
        <dbReference type="EMBL" id="KAK5812199.1"/>
    </source>
</evidence>
<gene>
    <name evidence="1" type="ORF">PVK06_027616</name>
</gene>
<organism evidence="1 2">
    <name type="scientific">Gossypium arboreum</name>
    <name type="common">Tree cotton</name>
    <name type="synonym">Gossypium nanking</name>
    <dbReference type="NCBI Taxonomy" id="29729"/>
    <lineage>
        <taxon>Eukaryota</taxon>
        <taxon>Viridiplantae</taxon>
        <taxon>Streptophyta</taxon>
        <taxon>Embryophyta</taxon>
        <taxon>Tracheophyta</taxon>
        <taxon>Spermatophyta</taxon>
        <taxon>Magnoliopsida</taxon>
        <taxon>eudicotyledons</taxon>
        <taxon>Gunneridae</taxon>
        <taxon>Pentapetalae</taxon>
        <taxon>rosids</taxon>
        <taxon>malvids</taxon>
        <taxon>Malvales</taxon>
        <taxon>Malvaceae</taxon>
        <taxon>Malvoideae</taxon>
        <taxon>Gossypium</taxon>
    </lineage>
</organism>
<evidence type="ECO:0000313" key="2">
    <source>
        <dbReference type="Proteomes" id="UP001358586"/>
    </source>
</evidence>
<name>A0ABR0P3P7_GOSAR</name>
<dbReference type="Proteomes" id="UP001358586">
    <property type="component" value="Chromosome 8"/>
</dbReference>
<accession>A0ABR0P3P7</accession>
<reference evidence="1 2" key="1">
    <citation type="submission" date="2023-03" db="EMBL/GenBank/DDBJ databases">
        <title>WGS of Gossypium arboreum.</title>
        <authorList>
            <person name="Yu D."/>
        </authorList>
    </citation>
    <scope>NUCLEOTIDE SEQUENCE [LARGE SCALE GENOMIC DNA]</scope>
    <source>
        <tissue evidence="1">Leaf</tissue>
    </source>
</reference>
<dbReference type="PANTHER" id="PTHR47481:SF30">
    <property type="entry name" value="CCHC-TYPE DOMAIN-CONTAINING PROTEIN"/>
    <property type="match status" value="1"/>
</dbReference>
<dbReference type="PANTHER" id="PTHR47481">
    <property type="match status" value="1"/>
</dbReference>